<organism evidence="5 6">
    <name type="scientific">Candidatus Liberibacter europaeus</name>
    <dbReference type="NCBI Taxonomy" id="744859"/>
    <lineage>
        <taxon>Bacteria</taxon>
        <taxon>Pseudomonadati</taxon>
        <taxon>Pseudomonadota</taxon>
        <taxon>Alphaproteobacteria</taxon>
        <taxon>Hyphomicrobiales</taxon>
        <taxon>Rhizobiaceae</taxon>
        <taxon>Liberibacter</taxon>
    </lineage>
</organism>
<evidence type="ECO:0000256" key="4">
    <source>
        <dbReference type="PIRSR" id="PIRSR005902-1"/>
    </source>
</evidence>
<dbReference type="GO" id="GO:0016788">
    <property type="term" value="F:hydrolase activity, acting on ester bonds"/>
    <property type="evidence" value="ECO:0007669"/>
    <property type="project" value="InterPro"/>
</dbReference>
<dbReference type="InterPro" id="IPR018228">
    <property type="entry name" value="DNase_TatD-rel_CS"/>
</dbReference>
<accession>A0A2T4VW67</accession>
<dbReference type="PANTHER" id="PTHR46124">
    <property type="entry name" value="D-AMINOACYL-TRNA DEACYLASE"/>
    <property type="match status" value="1"/>
</dbReference>
<dbReference type="InterPro" id="IPR015991">
    <property type="entry name" value="TatD/YcfH-like"/>
</dbReference>
<dbReference type="GO" id="GO:0005829">
    <property type="term" value="C:cytosol"/>
    <property type="evidence" value="ECO:0007669"/>
    <property type="project" value="TreeGrafter"/>
</dbReference>
<proteinExistence type="inferred from homology"/>
<dbReference type="Proteomes" id="UP000240811">
    <property type="component" value="Unassembled WGS sequence"/>
</dbReference>
<dbReference type="FunFam" id="3.20.20.140:FF:000005">
    <property type="entry name" value="TatD family hydrolase"/>
    <property type="match status" value="1"/>
</dbReference>
<dbReference type="PROSITE" id="PS01090">
    <property type="entry name" value="TATD_2"/>
    <property type="match status" value="1"/>
</dbReference>
<sequence length="262" mass="29312">MLIDTHCHLTFSDFDNDIHDVIKRAHQADVLKMIAVSVKLSDFFPLITMCQNYPSSIFCSIGSHPCHVHEETEVSADELVCLSSHEKVVALGETGLDCYHSAHTIEAQKASFLCHIEAARIASLPLIIHSRSADEEMSKILQEEMKKGPFSFVIHCFSSSKRLADICLDLGGYISFTGMVTFPKADDLRSIANIIPMDRLLIETDSPFIAPIPWRGKRNEPSYVVNTAKVLAKERKISYEELTNKTTENAFNLFSKMSESVS</sequence>
<feature type="binding site" evidence="4">
    <location>
        <position position="93"/>
    </location>
    <ligand>
        <name>a divalent metal cation</name>
        <dbReference type="ChEBI" id="CHEBI:60240"/>
        <label>1</label>
    </ligand>
</feature>
<gene>
    <name evidence="5" type="ORF">C4617_05575</name>
</gene>
<dbReference type="InterPro" id="IPR001130">
    <property type="entry name" value="TatD-like"/>
</dbReference>
<dbReference type="AlphaFoldDB" id="A0A2T4VW67"/>
<name>A0A2T4VW67_9HYPH</name>
<dbReference type="NCBIfam" id="TIGR00010">
    <property type="entry name" value="YchF/TatD family DNA exonuclease"/>
    <property type="match status" value="1"/>
</dbReference>
<feature type="binding site" evidence="4">
    <location>
        <position position="205"/>
    </location>
    <ligand>
        <name>a divalent metal cation</name>
        <dbReference type="ChEBI" id="CHEBI:60240"/>
        <label>1</label>
    </ligand>
</feature>
<dbReference type="GO" id="GO:0046872">
    <property type="term" value="F:metal ion binding"/>
    <property type="evidence" value="ECO:0007669"/>
    <property type="project" value="UniProtKB-KW"/>
</dbReference>
<evidence type="ECO:0000256" key="3">
    <source>
        <dbReference type="ARBA" id="ARBA00022801"/>
    </source>
</evidence>
<evidence type="ECO:0000313" key="6">
    <source>
        <dbReference type="Proteomes" id="UP000240811"/>
    </source>
</evidence>
<dbReference type="EMBL" id="PSQJ01000014">
    <property type="protein sequence ID" value="PTL86026.1"/>
    <property type="molecule type" value="Genomic_DNA"/>
</dbReference>
<keyword evidence="2 4" id="KW-0479">Metal-binding</keyword>
<dbReference type="Pfam" id="PF01026">
    <property type="entry name" value="TatD_DNase"/>
    <property type="match status" value="1"/>
</dbReference>
<dbReference type="CDD" id="cd01310">
    <property type="entry name" value="TatD_DNAse"/>
    <property type="match status" value="1"/>
</dbReference>
<comment type="similarity">
    <text evidence="1">Belongs to the metallo-dependent hydrolases superfamily. TatD-type hydrolase family.</text>
</comment>
<keyword evidence="3" id="KW-0378">Hydrolase</keyword>
<evidence type="ECO:0000256" key="2">
    <source>
        <dbReference type="ARBA" id="ARBA00022723"/>
    </source>
</evidence>
<evidence type="ECO:0000256" key="1">
    <source>
        <dbReference type="ARBA" id="ARBA00009275"/>
    </source>
</evidence>
<dbReference type="Gene3D" id="3.20.20.140">
    <property type="entry name" value="Metal-dependent hydrolases"/>
    <property type="match status" value="1"/>
</dbReference>
<feature type="binding site" evidence="4">
    <location>
        <position position="129"/>
    </location>
    <ligand>
        <name>a divalent metal cation</name>
        <dbReference type="ChEBI" id="CHEBI:60240"/>
        <label>2</label>
    </ligand>
</feature>
<comment type="caution">
    <text evidence="5">The sequence shown here is derived from an EMBL/GenBank/DDBJ whole genome shotgun (WGS) entry which is preliminary data.</text>
</comment>
<protein>
    <submittedName>
        <fullName evidence="5">LuxR family transcriptional regulator</fullName>
    </submittedName>
</protein>
<reference evidence="6" key="1">
    <citation type="submission" date="2018-02" db="EMBL/GenBank/DDBJ databases">
        <title>Genome sequence of Candidatus Liberibacter europaeus.</title>
        <authorList>
            <person name="Frampton R.A."/>
            <person name="Thompson S.M."/>
            <person name="David C."/>
            <person name="Addison S.M."/>
            <person name="Smith G.R."/>
        </authorList>
    </citation>
    <scope>NUCLEOTIDE SEQUENCE [LARGE SCALE GENOMIC DNA]</scope>
</reference>
<dbReference type="GO" id="GO:0004536">
    <property type="term" value="F:DNA nuclease activity"/>
    <property type="evidence" value="ECO:0007669"/>
    <property type="project" value="InterPro"/>
</dbReference>
<dbReference type="PANTHER" id="PTHR46124:SF2">
    <property type="entry name" value="D-AMINOACYL-TRNA DEACYLASE"/>
    <property type="match status" value="1"/>
</dbReference>
<dbReference type="PIRSF" id="PIRSF005902">
    <property type="entry name" value="DNase_TatD"/>
    <property type="match status" value="1"/>
</dbReference>
<evidence type="ECO:0000313" key="5">
    <source>
        <dbReference type="EMBL" id="PTL86026.1"/>
    </source>
</evidence>
<dbReference type="InterPro" id="IPR032466">
    <property type="entry name" value="Metal_Hydrolase"/>
</dbReference>
<feature type="binding site" evidence="4">
    <location>
        <position position="155"/>
    </location>
    <ligand>
        <name>a divalent metal cation</name>
        <dbReference type="ChEBI" id="CHEBI:60240"/>
        <label>2</label>
    </ligand>
</feature>
<dbReference type="SUPFAM" id="SSF51556">
    <property type="entry name" value="Metallo-dependent hydrolases"/>
    <property type="match status" value="1"/>
</dbReference>
<feature type="binding site" evidence="4">
    <location>
        <position position="6"/>
    </location>
    <ligand>
        <name>a divalent metal cation</name>
        <dbReference type="ChEBI" id="CHEBI:60240"/>
        <label>1</label>
    </ligand>
</feature>
<feature type="binding site" evidence="4">
    <location>
        <position position="8"/>
    </location>
    <ligand>
        <name>a divalent metal cation</name>
        <dbReference type="ChEBI" id="CHEBI:60240"/>
        <label>1</label>
    </ligand>
</feature>